<dbReference type="RefSeq" id="WP_003782822.1">
    <property type="nucleotide sequence ID" value="NZ_GL870929.1"/>
</dbReference>
<dbReference type="PANTHER" id="PTHR43051">
    <property type="entry name" value="POLYNUCLEOTIDE ADENYLYLTRANSFERASE FAMILY PROTEIN"/>
    <property type="match status" value="1"/>
</dbReference>
<dbReference type="SUPFAM" id="SSF81301">
    <property type="entry name" value="Nucleotidyltransferase"/>
    <property type="match status" value="1"/>
</dbReference>
<dbReference type="InterPro" id="IPR010206">
    <property type="entry name" value="PolA_pol_I"/>
</dbReference>
<feature type="domain" description="tRNA nucleotidyltransferase/poly(A) polymerase RNA and SrmB- binding" evidence="12">
    <location>
        <begin position="201"/>
        <end position="261"/>
    </location>
</feature>
<dbReference type="InterPro" id="IPR025866">
    <property type="entry name" value="PolyA_pol_arg_C_dom"/>
</dbReference>
<dbReference type="STRING" id="888741.HMPREF9098_1277"/>
<evidence type="ECO:0000313" key="13">
    <source>
        <dbReference type="EMBL" id="EGC17261.1"/>
    </source>
</evidence>
<dbReference type="EC" id="2.7.7.19" evidence="7"/>
<comment type="caution">
    <text evidence="13">The sequence shown here is derived from an EMBL/GenBank/DDBJ whole genome shotgun (WGS) entry which is preliminary data.</text>
</comment>
<dbReference type="GO" id="GO:1990817">
    <property type="term" value="F:poly(A) RNA polymerase activity"/>
    <property type="evidence" value="ECO:0007669"/>
    <property type="project" value="UniProtKB-UniRule"/>
</dbReference>
<accession>F0EZE0</accession>
<dbReference type="Gene3D" id="3.30.460.10">
    <property type="entry name" value="Beta Polymerase, domain 2"/>
    <property type="match status" value="1"/>
</dbReference>
<dbReference type="Gene3D" id="1.10.3090.10">
    <property type="entry name" value="cca-adding enzyme, domain 2"/>
    <property type="match status" value="1"/>
</dbReference>
<keyword evidence="4 7" id="KW-0067">ATP-binding</keyword>
<dbReference type="HAMAP" id="MF_00957">
    <property type="entry name" value="PolyA_pol"/>
    <property type="match status" value="1"/>
</dbReference>
<dbReference type="GO" id="GO:0006397">
    <property type="term" value="P:mRNA processing"/>
    <property type="evidence" value="ECO:0007669"/>
    <property type="project" value="UniProtKB-KW"/>
</dbReference>
<dbReference type="Pfam" id="PF12627">
    <property type="entry name" value="PolyA_pol_RNAbd"/>
    <property type="match status" value="1"/>
</dbReference>
<dbReference type="InterPro" id="IPR043519">
    <property type="entry name" value="NT_sf"/>
</dbReference>
<dbReference type="GO" id="GO:0003723">
    <property type="term" value="F:RNA binding"/>
    <property type="evidence" value="ECO:0007669"/>
    <property type="project" value="UniProtKB-UniRule"/>
</dbReference>
<feature type="active site" evidence="7">
    <location>
        <position position="143"/>
    </location>
</feature>
<dbReference type="InterPro" id="IPR052191">
    <property type="entry name" value="tRNA_ntf/polyA_polymerase_I"/>
</dbReference>
<evidence type="ECO:0000256" key="6">
    <source>
        <dbReference type="ARBA" id="ARBA00023163"/>
    </source>
</evidence>
<feature type="active site" evidence="7">
    <location>
        <position position="69"/>
    </location>
</feature>
<dbReference type="Pfam" id="PF01743">
    <property type="entry name" value="PolyA_pol"/>
    <property type="match status" value="1"/>
</dbReference>
<evidence type="ECO:0000259" key="12">
    <source>
        <dbReference type="Pfam" id="PF12627"/>
    </source>
</evidence>
<comment type="catalytic activity">
    <reaction evidence="7">
        <text>RNA(n) + ATP = RNA(n)-3'-adenine ribonucleotide + diphosphate</text>
        <dbReference type="Rhea" id="RHEA:11332"/>
        <dbReference type="Rhea" id="RHEA-COMP:14527"/>
        <dbReference type="Rhea" id="RHEA-COMP:17347"/>
        <dbReference type="ChEBI" id="CHEBI:30616"/>
        <dbReference type="ChEBI" id="CHEBI:33019"/>
        <dbReference type="ChEBI" id="CHEBI:140395"/>
        <dbReference type="ChEBI" id="CHEBI:173115"/>
        <dbReference type="EC" id="2.7.7.19"/>
    </reaction>
</comment>
<dbReference type="NCBIfam" id="TIGR01942">
    <property type="entry name" value="pcnB"/>
    <property type="match status" value="1"/>
</dbReference>
<proteinExistence type="inferred from homology"/>
<comment type="function">
    <text evidence="7">Adds poly(A) tail to the 3' end of many RNAs, which usually targets these RNAs for decay. Plays a significant role in the global control of gene expression, through influencing the rate of transcript degradation, and in the general RNA quality control.</text>
</comment>
<evidence type="ECO:0000256" key="9">
    <source>
        <dbReference type="SAM" id="MobiDB-lite"/>
    </source>
</evidence>
<sequence>MLKKWLKAWRSPKNKEGSDKVQAARHPVALDIRNHAVLKVLSGLHRAGFEAYLVGGAVRDLLLGKTPKDFDVATNALPEQVRGVFKRSRIIGRRFQIVHVMVGAETIEVSTFRGGGNVKHNESGRIVRDNAYGTLAQDAFRRDFTCNALYYDVQNQQIIDFHNGLSDIRAKRLVMIGDAAERYVEDPVRILRAIRLSGKLGLTLDEATAAPLAAHAALLRHEPVSRLFDELLKILLSGHAAGCLRQFQACGLQDVAIHPMLTAMLRAAEKSSLHICVPALAQTDERLHEGKSVSVGFILAALFWDELNARWQDAQTRESPIAAMNSAMIQLRGELERGWGVPQRFSATMREIWQLQPLFAYRRGQRAFRLLSQARFRAAYDFLCLRARIEPDLSELAQWWTKFQSAGSAEREQMVQAVSETDAEPKKKRRRRPRRKKPAVAES</sequence>
<evidence type="ECO:0000256" key="8">
    <source>
        <dbReference type="RuleBase" id="RU003953"/>
    </source>
</evidence>
<dbReference type="AlphaFoldDB" id="F0EZE0"/>
<evidence type="ECO:0000256" key="7">
    <source>
        <dbReference type="HAMAP-Rule" id="MF_00957"/>
    </source>
</evidence>
<dbReference type="GO" id="GO:0043633">
    <property type="term" value="P:polyadenylation-dependent RNA catabolic process"/>
    <property type="evidence" value="ECO:0007669"/>
    <property type="project" value="InterPro"/>
</dbReference>
<dbReference type="EMBL" id="AEWV01000021">
    <property type="protein sequence ID" value="EGC17261.1"/>
    <property type="molecule type" value="Genomic_DNA"/>
</dbReference>
<evidence type="ECO:0000256" key="1">
    <source>
        <dbReference type="ARBA" id="ARBA00022664"/>
    </source>
</evidence>
<keyword evidence="1 7" id="KW-0507">mRNA processing</keyword>
<feature type="active site" evidence="7">
    <location>
        <position position="71"/>
    </location>
</feature>
<dbReference type="PANTHER" id="PTHR43051:SF1">
    <property type="entry name" value="POLYNUCLEOTIDE ADENYLYLTRANSFERASE FAMILY PROTEIN"/>
    <property type="match status" value="1"/>
</dbReference>
<feature type="domain" description="Polymerase A arginine-rich C-terminal" evidence="11">
    <location>
        <begin position="318"/>
        <end position="436"/>
    </location>
</feature>
<dbReference type="InterPro" id="IPR032828">
    <property type="entry name" value="PolyA_RNA-bd"/>
</dbReference>
<evidence type="ECO:0000259" key="10">
    <source>
        <dbReference type="Pfam" id="PF01743"/>
    </source>
</evidence>
<dbReference type="CDD" id="cd05398">
    <property type="entry name" value="NT_ClassII-CCAase"/>
    <property type="match status" value="1"/>
</dbReference>
<evidence type="ECO:0000259" key="11">
    <source>
        <dbReference type="Pfam" id="PF12626"/>
    </source>
</evidence>
<keyword evidence="5 7" id="KW-0694">RNA-binding</keyword>
<feature type="domain" description="Poly A polymerase head" evidence="10">
    <location>
        <begin position="51"/>
        <end position="173"/>
    </location>
</feature>
<evidence type="ECO:0000256" key="5">
    <source>
        <dbReference type="ARBA" id="ARBA00022884"/>
    </source>
</evidence>
<keyword evidence="13" id="KW-0548">Nucleotidyltransferase</keyword>
<dbReference type="HOGENOM" id="CLU_015961_0_0_4"/>
<dbReference type="Pfam" id="PF12626">
    <property type="entry name" value="PolyA_pol_arg_C"/>
    <property type="match status" value="1"/>
</dbReference>
<reference evidence="13 14" key="1">
    <citation type="submission" date="2011-01" db="EMBL/GenBank/DDBJ databases">
        <authorList>
            <person name="Muzny D."/>
            <person name="Qin X."/>
            <person name="Deng J."/>
            <person name="Jiang H."/>
            <person name="Liu Y."/>
            <person name="Qu J."/>
            <person name="Song X.-Z."/>
            <person name="Zhang L."/>
            <person name="Thornton R."/>
            <person name="Coyle M."/>
            <person name="Francisco L."/>
            <person name="Jackson L."/>
            <person name="Javaid M."/>
            <person name="Korchina V."/>
            <person name="Kovar C."/>
            <person name="Mata R."/>
            <person name="Mathew T."/>
            <person name="Ngo R."/>
            <person name="Nguyen L."/>
            <person name="Nguyen N."/>
            <person name="Okwuonu G."/>
            <person name="Ongeri F."/>
            <person name="Pham C."/>
            <person name="Simmons D."/>
            <person name="Wilczek-Boney K."/>
            <person name="Hale W."/>
            <person name="Jakkamsetti A."/>
            <person name="Pham P."/>
            <person name="Ruth R."/>
            <person name="San Lucas F."/>
            <person name="Warren J."/>
            <person name="Zhang J."/>
            <person name="Zhao Z."/>
            <person name="Zhou C."/>
            <person name="Zhu D."/>
            <person name="Lee S."/>
            <person name="Bess C."/>
            <person name="Blankenburg K."/>
            <person name="Forbes L."/>
            <person name="Fu Q."/>
            <person name="Gubbala S."/>
            <person name="Hirani K."/>
            <person name="Jayaseelan J.C."/>
            <person name="Lara F."/>
            <person name="Munidasa M."/>
            <person name="Palculict T."/>
            <person name="Patil S."/>
            <person name="Pu L.-L."/>
            <person name="Saada N."/>
            <person name="Tang L."/>
            <person name="Weissenberger G."/>
            <person name="Zhu Y."/>
            <person name="Hemphill L."/>
            <person name="Shang Y."/>
            <person name="Youmans B."/>
            <person name="Ayvaz T."/>
            <person name="Ross M."/>
            <person name="Santibanez J."/>
            <person name="Aqrawi P."/>
            <person name="Gross S."/>
            <person name="Joshi V."/>
            <person name="Fowler G."/>
            <person name="Nazareth L."/>
            <person name="Reid J."/>
            <person name="Worley K."/>
            <person name="Petrosino J."/>
            <person name="Highlander S."/>
            <person name="Gibbs R."/>
        </authorList>
    </citation>
    <scope>NUCLEOTIDE SEQUENCE [LARGE SCALE GENOMIC DNA]</scope>
    <source>
        <strain evidence="13 14">ATCC 33394</strain>
    </source>
</reference>
<dbReference type="GO" id="GO:0005524">
    <property type="term" value="F:ATP binding"/>
    <property type="evidence" value="ECO:0007669"/>
    <property type="project" value="UniProtKB-UniRule"/>
</dbReference>
<name>F0EZE0_9NEIS</name>
<dbReference type="SUPFAM" id="SSF81891">
    <property type="entry name" value="Poly A polymerase C-terminal region-like"/>
    <property type="match status" value="1"/>
</dbReference>
<organism evidence="13 14">
    <name type="scientific">Kingella denitrificans ATCC 33394</name>
    <dbReference type="NCBI Taxonomy" id="888741"/>
    <lineage>
        <taxon>Bacteria</taxon>
        <taxon>Pseudomonadati</taxon>
        <taxon>Pseudomonadota</taxon>
        <taxon>Betaproteobacteria</taxon>
        <taxon>Neisseriales</taxon>
        <taxon>Neisseriaceae</taxon>
        <taxon>Kingella</taxon>
    </lineage>
</organism>
<feature type="compositionally biased region" description="Basic residues" evidence="9">
    <location>
        <begin position="426"/>
        <end position="443"/>
    </location>
</feature>
<protein>
    <recommendedName>
        <fullName evidence="7">Poly(A) polymerase I</fullName>
        <shortName evidence="7">PAP I</shortName>
        <ecNumber evidence="7">2.7.7.19</ecNumber>
    </recommendedName>
</protein>
<feature type="region of interest" description="Disordered" evidence="9">
    <location>
        <begin position="411"/>
        <end position="443"/>
    </location>
</feature>
<dbReference type="InterPro" id="IPR002646">
    <property type="entry name" value="PolA_pol_head_dom"/>
</dbReference>
<keyword evidence="14" id="KW-1185">Reference proteome</keyword>
<keyword evidence="6 7" id="KW-0804">Transcription</keyword>
<dbReference type="Proteomes" id="UP000004088">
    <property type="component" value="Unassembled WGS sequence"/>
</dbReference>
<evidence type="ECO:0000313" key="14">
    <source>
        <dbReference type="Proteomes" id="UP000004088"/>
    </source>
</evidence>
<keyword evidence="3 7" id="KW-0547">Nucleotide-binding</keyword>
<comment type="similarity">
    <text evidence="7 8">Belongs to the tRNA nucleotidyltransferase/poly(A) polymerase family.</text>
</comment>
<evidence type="ECO:0000256" key="4">
    <source>
        <dbReference type="ARBA" id="ARBA00022840"/>
    </source>
</evidence>
<keyword evidence="2 7" id="KW-0808">Transferase</keyword>
<gene>
    <name evidence="7 13" type="primary">pcnB</name>
    <name evidence="13" type="ORF">HMPREF9098_1277</name>
</gene>
<evidence type="ECO:0000256" key="3">
    <source>
        <dbReference type="ARBA" id="ARBA00022741"/>
    </source>
</evidence>
<evidence type="ECO:0000256" key="2">
    <source>
        <dbReference type="ARBA" id="ARBA00022679"/>
    </source>
</evidence>